<evidence type="ECO:0000313" key="3">
    <source>
        <dbReference type="Proteomes" id="UP000247702"/>
    </source>
</evidence>
<dbReference type="Proteomes" id="UP000247702">
    <property type="component" value="Unassembled WGS sequence"/>
</dbReference>
<protein>
    <submittedName>
        <fullName evidence="2">Uncharacterized protein</fullName>
    </submittedName>
</protein>
<evidence type="ECO:0000256" key="1">
    <source>
        <dbReference type="SAM" id="MobiDB-lite"/>
    </source>
</evidence>
<evidence type="ECO:0000313" key="2">
    <source>
        <dbReference type="EMBL" id="GBC04299.1"/>
    </source>
</evidence>
<feature type="compositionally biased region" description="Basic and acidic residues" evidence="1">
    <location>
        <begin position="18"/>
        <end position="28"/>
    </location>
</feature>
<comment type="caution">
    <text evidence="2">The sequence shown here is derived from an EMBL/GenBank/DDBJ whole genome shotgun (WGS) entry which is preliminary data.</text>
</comment>
<name>A0A2Z6SG84_9GLOM</name>
<accession>A0A2Z6SG84</accession>
<proteinExistence type="predicted"/>
<feature type="region of interest" description="Disordered" evidence="1">
    <location>
        <begin position="1"/>
        <end position="28"/>
    </location>
</feature>
<reference evidence="2 3" key="1">
    <citation type="submission" date="2017-11" db="EMBL/GenBank/DDBJ databases">
        <title>The genome of Rhizophagus clarus HR1 reveals common genetic basis of auxotrophy among arbuscular mycorrhizal fungi.</title>
        <authorList>
            <person name="Kobayashi Y."/>
        </authorList>
    </citation>
    <scope>NUCLEOTIDE SEQUENCE [LARGE SCALE GENOMIC DNA]</scope>
    <source>
        <strain evidence="2 3">HR1</strain>
    </source>
</reference>
<organism evidence="2 3">
    <name type="scientific">Rhizophagus clarus</name>
    <dbReference type="NCBI Taxonomy" id="94130"/>
    <lineage>
        <taxon>Eukaryota</taxon>
        <taxon>Fungi</taxon>
        <taxon>Fungi incertae sedis</taxon>
        <taxon>Mucoromycota</taxon>
        <taxon>Glomeromycotina</taxon>
        <taxon>Glomeromycetes</taxon>
        <taxon>Glomerales</taxon>
        <taxon>Glomeraceae</taxon>
        <taxon>Rhizophagus</taxon>
    </lineage>
</organism>
<dbReference type="EMBL" id="BEXD01003937">
    <property type="protein sequence ID" value="GBC04299.1"/>
    <property type="molecule type" value="Genomic_DNA"/>
</dbReference>
<sequence>MTNNRKERRKQRRKQKNERKSEEKKEREVAESLVDQVRTDIIELQTVIGNQNTEQTNQLFEKIIDKLNRIEEEIKDLKLENNKLRVEYNELKIKYNKLQSDHDELKLDHNVLKLEHNEMKLKFDEMKLKFVKSEREKEVNRKCRDFVGRFLFKLSRKLNYQVICMLSEEYEYGNRQEVKNKIEAKLGFVKMKAYEFKQISDFRLTSNDYSHGIKNQSAYDALIMIDNMDFPKEMAHLKAPFTKVLKALQIWDTEN</sequence>
<dbReference type="AlphaFoldDB" id="A0A2Z6SG84"/>
<feature type="compositionally biased region" description="Basic residues" evidence="1">
    <location>
        <begin position="1"/>
        <end position="17"/>
    </location>
</feature>
<gene>
    <name evidence="2" type="ORF">RclHR1_00560026</name>
</gene>
<keyword evidence="3" id="KW-1185">Reference proteome</keyword>